<gene>
    <name evidence="1" type="ORF">JI435_424570</name>
</gene>
<dbReference type="VEuPathDB" id="FungiDB:JI435_424570"/>
<dbReference type="Proteomes" id="UP000663193">
    <property type="component" value="Chromosome 22"/>
</dbReference>
<evidence type="ECO:0000313" key="1">
    <source>
        <dbReference type="EMBL" id="QRD07546.1"/>
    </source>
</evidence>
<sequence length="65" mass="7242">MIATRHEVVCFDNIAVSRKRLRRVRVAVPSRNTNCLARQLKLTGLTSNPGVRNPKSSIATNLRAI</sequence>
<proteinExistence type="predicted"/>
<dbReference type="EMBL" id="CP069044">
    <property type="protein sequence ID" value="QRD07546.1"/>
    <property type="molecule type" value="Genomic_DNA"/>
</dbReference>
<name>A0A7U2NRA8_PHANO</name>
<evidence type="ECO:0000313" key="2">
    <source>
        <dbReference type="Proteomes" id="UP000663193"/>
    </source>
</evidence>
<organism evidence="1 2">
    <name type="scientific">Phaeosphaeria nodorum (strain SN15 / ATCC MYA-4574 / FGSC 10173)</name>
    <name type="common">Glume blotch fungus</name>
    <name type="synonym">Parastagonospora nodorum</name>
    <dbReference type="NCBI Taxonomy" id="321614"/>
    <lineage>
        <taxon>Eukaryota</taxon>
        <taxon>Fungi</taxon>
        <taxon>Dikarya</taxon>
        <taxon>Ascomycota</taxon>
        <taxon>Pezizomycotina</taxon>
        <taxon>Dothideomycetes</taxon>
        <taxon>Pleosporomycetidae</taxon>
        <taxon>Pleosporales</taxon>
        <taxon>Pleosporineae</taxon>
        <taxon>Phaeosphaeriaceae</taxon>
        <taxon>Parastagonospora</taxon>
    </lineage>
</organism>
<accession>A0A7U2NRA8</accession>
<protein>
    <submittedName>
        <fullName evidence="1">Uncharacterized protein</fullName>
    </submittedName>
</protein>
<reference evidence="2" key="1">
    <citation type="journal article" date="2021" name="BMC Genomics">
        <title>Chromosome-level genome assembly and manually-curated proteome of model necrotroph Parastagonospora nodorum Sn15 reveals a genome-wide trove of candidate effector homologs, and redundancy of virulence-related functions within an accessory chromosome.</title>
        <authorList>
            <person name="Bertazzoni S."/>
            <person name="Jones D.A.B."/>
            <person name="Phan H.T."/>
            <person name="Tan K.-C."/>
            <person name="Hane J.K."/>
        </authorList>
    </citation>
    <scope>NUCLEOTIDE SEQUENCE [LARGE SCALE GENOMIC DNA]</scope>
    <source>
        <strain evidence="2">SN15 / ATCC MYA-4574 / FGSC 10173)</strain>
    </source>
</reference>
<keyword evidence="2" id="KW-1185">Reference proteome</keyword>
<dbReference type="AlphaFoldDB" id="A0A7U2NRA8"/>